<keyword evidence="2" id="KW-1185">Reference proteome</keyword>
<organism evidence="1 2">
    <name type="scientific">Coptis chinensis</name>
    <dbReference type="NCBI Taxonomy" id="261450"/>
    <lineage>
        <taxon>Eukaryota</taxon>
        <taxon>Viridiplantae</taxon>
        <taxon>Streptophyta</taxon>
        <taxon>Embryophyta</taxon>
        <taxon>Tracheophyta</taxon>
        <taxon>Spermatophyta</taxon>
        <taxon>Magnoliopsida</taxon>
        <taxon>Ranunculales</taxon>
        <taxon>Ranunculaceae</taxon>
        <taxon>Coptidoideae</taxon>
        <taxon>Coptis</taxon>
    </lineage>
</organism>
<dbReference type="PANTHER" id="PTHR33390">
    <property type="entry name" value="STRESS UP-REGULATED NOD 19 PROTEIN"/>
    <property type="match status" value="1"/>
</dbReference>
<name>A0A835I0U6_9MAGN</name>
<sequence>MISKTSLYECLQCTSVNFPLLSVKDGRMICSSIAAYGEGKEAGNEAGYIVGMSTCYPQPGSVKISDGEALVLESNYSSSQRHTGVMGLFYLMIAEQLPKNMLLSVPVKMLILEPMFTTSMLFANAGQLVHQVLFSIGSRRSSNNLSCGHWLSSKE</sequence>
<protein>
    <submittedName>
        <fullName evidence="1">Uncharacterized protein</fullName>
    </submittedName>
</protein>
<dbReference type="InterPro" id="IPR011692">
    <property type="entry name" value="Stress_up-reg_Nod19"/>
</dbReference>
<comment type="caution">
    <text evidence="1">The sequence shown here is derived from an EMBL/GenBank/DDBJ whole genome shotgun (WGS) entry which is preliminary data.</text>
</comment>
<dbReference type="Pfam" id="PF07712">
    <property type="entry name" value="SURNod19"/>
    <property type="match status" value="1"/>
</dbReference>
<dbReference type="AlphaFoldDB" id="A0A835I0U6"/>
<dbReference type="PANTHER" id="PTHR33390:SF1">
    <property type="entry name" value="STRESS UP-REGULATED NOD 19 PROTEIN"/>
    <property type="match status" value="1"/>
</dbReference>
<dbReference type="EMBL" id="JADFTS010000005">
    <property type="protein sequence ID" value="KAF9606988.1"/>
    <property type="molecule type" value="Genomic_DNA"/>
</dbReference>
<evidence type="ECO:0000313" key="1">
    <source>
        <dbReference type="EMBL" id="KAF9606988.1"/>
    </source>
</evidence>
<reference evidence="1 2" key="1">
    <citation type="submission" date="2020-10" db="EMBL/GenBank/DDBJ databases">
        <title>The Coptis chinensis genome and diversification of protoberbering-type alkaloids.</title>
        <authorList>
            <person name="Wang B."/>
            <person name="Shu S."/>
            <person name="Song C."/>
            <person name="Liu Y."/>
        </authorList>
    </citation>
    <scope>NUCLEOTIDE SEQUENCE [LARGE SCALE GENOMIC DNA]</scope>
    <source>
        <strain evidence="1">HL-2020</strain>
        <tissue evidence="1">Leaf</tissue>
    </source>
</reference>
<accession>A0A835I0U6</accession>
<dbReference type="Proteomes" id="UP000631114">
    <property type="component" value="Unassembled WGS sequence"/>
</dbReference>
<gene>
    <name evidence="1" type="ORF">IFM89_030407</name>
</gene>
<evidence type="ECO:0000313" key="2">
    <source>
        <dbReference type="Proteomes" id="UP000631114"/>
    </source>
</evidence>
<proteinExistence type="predicted"/>
<dbReference type="OrthoDB" id="1412409at2759"/>